<keyword evidence="1" id="KW-0812">Transmembrane</keyword>
<proteinExistence type="predicted"/>
<evidence type="ECO:0000313" key="2">
    <source>
        <dbReference type="EMBL" id="GJD89379.1"/>
    </source>
</evidence>
<feature type="transmembrane region" description="Helical" evidence="1">
    <location>
        <begin position="107"/>
        <end position="130"/>
    </location>
</feature>
<name>A0AAV4ZMR4_9HYPH</name>
<feature type="transmembrane region" description="Helical" evidence="1">
    <location>
        <begin position="430"/>
        <end position="451"/>
    </location>
</feature>
<reference evidence="2" key="1">
    <citation type="journal article" date="2016" name="Front. Microbiol.">
        <title>Genome Sequence of the Piezophilic, Mesophilic Sulfate-Reducing Bacterium Desulfovibrio indicus J2T.</title>
        <authorList>
            <person name="Cao J."/>
            <person name="Maignien L."/>
            <person name="Shao Z."/>
            <person name="Alain K."/>
            <person name="Jebbar M."/>
        </authorList>
    </citation>
    <scope>NUCLEOTIDE SEQUENCE</scope>
    <source>
        <strain evidence="2">DSM 16372</strain>
    </source>
</reference>
<accession>A0AAV4ZMR4</accession>
<keyword evidence="1" id="KW-1133">Transmembrane helix</keyword>
<gene>
    <name evidence="2" type="ORF">BHAOGJBA_2906</name>
</gene>
<dbReference type="AlphaFoldDB" id="A0AAV4ZMR4"/>
<protein>
    <recommendedName>
        <fullName evidence="4">DUF4129 domain-containing protein</fullName>
    </recommendedName>
</protein>
<keyword evidence="3" id="KW-1185">Reference proteome</keyword>
<sequence length="554" mass="59598">MTILSASPQLRGFGPQAAAVLPAARGGAVERQRTACLAMMAATGLYLLFEIPFGSLVLDVVGSAATREQVDRLEWTGRIFTALAVLIVVWGWLFDRYVAGLADLRRTVLALVATAVLVVPVAHQAVWHAVEGVVAASSPSARQRAANAQLLRTELFSAKPRIDGLVLEADSLARPEWKAFAAAAPLVGIAAPHALASVAPGFRELLRRDVEERLGGPARFREREFEPALVELRKAYGAYRDGLAARTAALGPAERQADARWNEWREFMLKVSEQTMRFTPSEVRNLRAKLAYKGLKLGDDQDPRSEGDFKRAVLGEAVAPAEAAFDAKVRDALGTEGALPRDIDTFERFASQGPVQAKMKSLLGLDASTPMLPVDARGAAFEKNVYRPVSESVQRKLSAAYVGDPASFADGRTNGSLGRDVFRASLVPPVALFLSLLGILVHVFKFSNYALILRAQRLPGNAGRSRRGRHLRIGLSMAAVFAALLALSPSTSRLTSSSFVGAVDADAARAMPWLPIAAVSGPIRAEAAIYPVKHLFAVLPHFAAVEAYVRAANR</sequence>
<comment type="caution">
    <text evidence="2">The sequence shown here is derived from an EMBL/GenBank/DDBJ whole genome shotgun (WGS) entry which is preliminary data.</text>
</comment>
<reference evidence="2" key="2">
    <citation type="submission" date="2021-08" db="EMBL/GenBank/DDBJ databases">
        <authorList>
            <person name="Tani A."/>
            <person name="Ola A."/>
            <person name="Ogura Y."/>
            <person name="Katsura K."/>
            <person name="Hayashi T."/>
        </authorList>
    </citation>
    <scope>NUCLEOTIDE SEQUENCE</scope>
    <source>
        <strain evidence="2">DSM 16372</strain>
    </source>
</reference>
<feature type="transmembrane region" description="Helical" evidence="1">
    <location>
        <begin position="75"/>
        <end position="95"/>
    </location>
</feature>
<dbReference type="EMBL" id="BPQO01000011">
    <property type="protein sequence ID" value="GJD89379.1"/>
    <property type="molecule type" value="Genomic_DNA"/>
</dbReference>
<dbReference type="Proteomes" id="UP001055247">
    <property type="component" value="Unassembled WGS sequence"/>
</dbReference>
<dbReference type="RefSeq" id="WP_238230203.1">
    <property type="nucleotide sequence ID" value="NZ_BPQO01000011.1"/>
</dbReference>
<organism evidence="2 3">
    <name type="scientific">Methylobacterium hispanicum</name>
    <dbReference type="NCBI Taxonomy" id="270350"/>
    <lineage>
        <taxon>Bacteria</taxon>
        <taxon>Pseudomonadati</taxon>
        <taxon>Pseudomonadota</taxon>
        <taxon>Alphaproteobacteria</taxon>
        <taxon>Hyphomicrobiales</taxon>
        <taxon>Methylobacteriaceae</taxon>
        <taxon>Methylobacterium</taxon>
    </lineage>
</organism>
<feature type="transmembrane region" description="Helical" evidence="1">
    <location>
        <begin position="471"/>
        <end position="488"/>
    </location>
</feature>
<evidence type="ECO:0008006" key="4">
    <source>
        <dbReference type="Google" id="ProtNLM"/>
    </source>
</evidence>
<evidence type="ECO:0000313" key="3">
    <source>
        <dbReference type="Proteomes" id="UP001055247"/>
    </source>
</evidence>
<keyword evidence="1" id="KW-0472">Membrane</keyword>
<evidence type="ECO:0000256" key="1">
    <source>
        <dbReference type="SAM" id="Phobius"/>
    </source>
</evidence>
<feature type="transmembrane region" description="Helical" evidence="1">
    <location>
        <begin position="35"/>
        <end position="55"/>
    </location>
</feature>